<proteinExistence type="predicted"/>
<organism evidence="1 2">
    <name type="scientific">Rathayibacter festucae DSM 15932</name>
    <dbReference type="NCBI Taxonomy" id="1328866"/>
    <lineage>
        <taxon>Bacteria</taxon>
        <taxon>Bacillati</taxon>
        <taxon>Actinomycetota</taxon>
        <taxon>Actinomycetes</taxon>
        <taxon>Micrococcales</taxon>
        <taxon>Microbacteriaceae</taxon>
        <taxon>Rathayibacter</taxon>
    </lineage>
</organism>
<accession>A0A3Q9UYM3</accession>
<dbReference type="KEGG" id="rfs:C1I64_04775"/>
<dbReference type="RefSeq" id="WP_127886377.1">
    <property type="nucleotide sequence ID" value="NZ_CP028137.1"/>
</dbReference>
<name>A0A3Q9UYM3_9MICO</name>
<gene>
    <name evidence="1" type="ORF">C1I64_04775</name>
</gene>
<evidence type="ECO:0000313" key="1">
    <source>
        <dbReference type="EMBL" id="AZZ51422.1"/>
    </source>
</evidence>
<reference evidence="1 2" key="1">
    <citation type="submission" date="2018-03" db="EMBL/GenBank/DDBJ databases">
        <title>Bacteriophage NCPPB3778 and a type I-E CRISPR drive the evolution of the US Biological Select Agent, Rathayibacter toxicus.</title>
        <authorList>
            <person name="Davis E.W.II."/>
            <person name="Tabima J.F."/>
            <person name="Weisberg A.J."/>
            <person name="Dantas Lopes L."/>
            <person name="Wiseman M.S."/>
            <person name="Wiseman M.S."/>
            <person name="Pupko T."/>
            <person name="Belcher M.S."/>
            <person name="Sechler A.J."/>
            <person name="Tancos M.A."/>
            <person name="Schroeder B.K."/>
            <person name="Murray T.D."/>
            <person name="Luster D.G."/>
            <person name="Schneider W.L."/>
            <person name="Rogers E."/>
            <person name="Andreote F.D."/>
            <person name="Grunwald N.J."/>
            <person name="Putnam M.L."/>
            <person name="Chang J.H."/>
        </authorList>
    </citation>
    <scope>NUCLEOTIDE SEQUENCE [LARGE SCALE GENOMIC DNA]</scope>
    <source>
        <strain evidence="1 2">DSM 15932</strain>
    </source>
</reference>
<dbReference type="Proteomes" id="UP000285317">
    <property type="component" value="Chromosome"/>
</dbReference>
<dbReference type="EMBL" id="CP028137">
    <property type="protein sequence ID" value="AZZ51422.1"/>
    <property type="molecule type" value="Genomic_DNA"/>
</dbReference>
<sequence>MADYKVTLPWDFPYDQRTRAGVTVTKAYGYEGPLTAEQADEIEADGQFVVEQIEAEQITKPLTKAELLARAETDGLTLDVTKDNTRDEIVAAIEAATQD</sequence>
<evidence type="ECO:0000313" key="2">
    <source>
        <dbReference type="Proteomes" id="UP000285317"/>
    </source>
</evidence>
<protein>
    <submittedName>
        <fullName evidence="1">Uncharacterized protein</fullName>
    </submittedName>
</protein>
<dbReference type="SUPFAM" id="SSF160059">
    <property type="entry name" value="PriA/YqbF domain"/>
    <property type="match status" value="1"/>
</dbReference>
<dbReference type="AlphaFoldDB" id="A0A3Q9UYM3"/>